<keyword evidence="2" id="KW-1185">Reference proteome</keyword>
<dbReference type="Proteomes" id="UP001162992">
    <property type="component" value="Chromosome 10"/>
</dbReference>
<name>A0ACC2CHV6_DIPCM</name>
<sequence>MMYKLVDWGCHDSASPDSAAELAASTKQRSNFSCSQRPALQRCLGRLPGRTPVLPRRVMSLRLEESQQLIDDTIESLHPYGGLKLPSQAMDEVTTTEEQQPIQKASSPSRLGLQIMAPFGNHELIK</sequence>
<organism evidence="1 2">
    <name type="scientific">Diphasiastrum complanatum</name>
    <name type="common">Issler's clubmoss</name>
    <name type="synonym">Lycopodium complanatum</name>
    <dbReference type="NCBI Taxonomy" id="34168"/>
    <lineage>
        <taxon>Eukaryota</taxon>
        <taxon>Viridiplantae</taxon>
        <taxon>Streptophyta</taxon>
        <taxon>Embryophyta</taxon>
        <taxon>Tracheophyta</taxon>
        <taxon>Lycopodiopsida</taxon>
        <taxon>Lycopodiales</taxon>
        <taxon>Lycopodiaceae</taxon>
        <taxon>Lycopodioideae</taxon>
        <taxon>Diphasiastrum</taxon>
    </lineage>
</organism>
<evidence type="ECO:0000313" key="1">
    <source>
        <dbReference type="EMBL" id="KAJ7541464.1"/>
    </source>
</evidence>
<accession>A0ACC2CHV6</accession>
<evidence type="ECO:0000313" key="2">
    <source>
        <dbReference type="Proteomes" id="UP001162992"/>
    </source>
</evidence>
<proteinExistence type="predicted"/>
<gene>
    <name evidence="1" type="ORF">O6H91_10G061000</name>
</gene>
<comment type="caution">
    <text evidence="1">The sequence shown here is derived from an EMBL/GenBank/DDBJ whole genome shotgun (WGS) entry which is preliminary data.</text>
</comment>
<protein>
    <submittedName>
        <fullName evidence="1">Uncharacterized protein</fullName>
    </submittedName>
</protein>
<reference evidence="2" key="1">
    <citation type="journal article" date="2024" name="Proc. Natl. Acad. Sci. U.S.A.">
        <title>Extraordinary preservation of gene collinearity over three hundred million years revealed in homosporous lycophytes.</title>
        <authorList>
            <person name="Li C."/>
            <person name="Wickell D."/>
            <person name="Kuo L.Y."/>
            <person name="Chen X."/>
            <person name="Nie B."/>
            <person name="Liao X."/>
            <person name="Peng D."/>
            <person name="Ji J."/>
            <person name="Jenkins J."/>
            <person name="Williams M."/>
            <person name="Shu S."/>
            <person name="Plott C."/>
            <person name="Barry K."/>
            <person name="Rajasekar S."/>
            <person name="Grimwood J."/>
            <person name="Han X."/>
            <person name="Sun S."/>
            <person name="Hou Z."/>
            <person name="He W."/>
            <person name="Dai G."/>
            <person name="Sun C."/>
            <person name="Schmutz J."/>
            <person name="Leebens-Mack J.H."/>
            <person name="Li F.W."/>
            <person name="Wang L."/>
        </authorList>
    </citation>
    <scope>NUCLEOTIDE SEQUENCE [LARGE SCALE GENOMIC DNA]</scope>
    <source>
        <strain evidence="2">cv. PW_Plant_1</strain>
    </source>
</reference>
<dbReference type="EMBL" id="CM055101">
    <property type="protein sequence ID" value="KAJ7541464.1"/>
    <property type="molecule type" value="Genomic_DNA"/>
</dbReference>